<comment type="caution">
    <text evidence="2">The sequence shown here is derived from an EMBL/GenBank/DDBJ whole genome shotgun (WGS) entry which is preliminary data.</text>
</comment>
<keyword evidence="1" id="KW-0812">Transmembrane</keyword>
<dbReference type="EMBL" id="JAFLCK010000009">
    <property type="protein sequence ID" value="MBN8660266.1"/>
    <property type="molecule type" value="Genomic_DNA"/>
</dbReference>
<accession>A0A8J7PC87</accession>
<proteinExistence type="predicted"/>
<dbReference type="AlphaFoldDB" id="A0A8J7PC87"/>
<dbReference type="Proteomes" id="UP000664277">
    <property type="component" value="Unassembled WGS sequence"/>
</dbReference>
<keyword evidence="1" id="KW-0472">Membrane</keyword>
<gene>
    <name evidence="2" type="ORF">J0M35_07875</name>
</gene>
<organism evidence="2 3">
    <name type="scientific">Candidatus Obscuribacter phosphatis</name>
    <dbReference type="NCBI Taxonomy" id="1906157"/>
    <lineage>
        <taxon>Bacteria</taxon>
        <taxon>Bacillati</taxon>
        <taxon>Candidatus Melainabacteria</taxon>
        <taxon>Candidatus Obscuribacterales</taxon>
        <taxon>Candidatus Obscuribacteraceae</taxon>
        <taxon>Candidatus Obscuribacter</taxon>
    </lineage>
</organism>
<feature type="transmembrane region" description="Helical" evidence="1">
    <location>
        <begin position="102"/>
        <end position="125"/>
    </location>
</feature>
<reference evidence="2" key="1">
    <citation type="submission" date="2021-02" db="EMBL/GenBank/DDBJ databases">
        <title>Genome-Resolved Metagenomics of a Microbial Community Performing Photosynthetic Biological Nutrient Removal.</title>
        <authorList>
            <person name="Mcdaniel E.A."/>
        </authorList>
    </citation>
    <scope>NUCLEOTIDE SEQUENCE</scope>
    <source>
        <strain evidence="2">UWPOB_OBS1</strain>
    </source>
</reference>
<evidence type="ECO:0000313" key="3">
    <source>
        <dbReference type="Proteomes" id="UP000664277"/>
    </source>
</evidence>
<keyword evidence="1" id="KW-1133">Transmembrane helix</keyword>
<sequence>MIKKIRDQTANCLYSLNTMSIRRLLLVFFTFITLYAQGYSLVSGIELASSAAEALKSMQMQVKVSGKLEDISDTDPEDIVTLDPFLPSQNAFTSTSESLGKLITAVTFLSLLFTLSLSLAMHLGLRLKSKFGSAKLTTLSPPGNLPTWLRLRHLLN</sequence>
<evidence type="ECO:0000256" key="1">
    <source>
        <dbReference type="SAM" id="Phobius"/>
    </source>
</evidence>
<name>A0A8J7PC87_9BACT</name>
<protein>
    <submittedName>
        <fullName evidence="2">Uncharacterized protein</fullName>
    </submittedName>
</protein>
<evidence type="ECO:0000313" key="2">
    <source>
        <dbReference type="EMBL" id="MBN8660266.1"/>
    </source>
</evidence>